<dbReference type="EMBL" id="CAJVCH010571816">
    <property type="protein sequence ID" value="CAG7838601.1"/>
    <property type="molecule type" value="Genomic_DNA"/>
</dbReference>
<dbReference type="Proteomes" id="UP000708208">
    <property type="component" value="Unassembled WGS sequence"/>
</dbReference>
<keyword evidence="4" id="KW-1185">Reference proteome</keyword>
<proteinExistence type="predicted"/>
<keyword evidence="2" id="KW-0812">Transmembrane</keyword>
<organism evidence="3 4">
    <name type="scientific">Allacma fusca</name>
    <dbReference type="NCBI Taxonomy" id="39272"/>
    <lineage>
        <taxon>Eukaryota</taxon>
        <taxon>Metazoa</taxon>
        <taxon>Ecdysozoa</taxon>
        <taxon>Arthropoda</taxon>
        <taxon>Hexapoda</taxon>
        <taxon>Collembola</taxon>
        <taxon>Symphypleona</taxon>
        <taxon>Sminthuridae</taxon>
        <taxon>Allacma</taxon>
    </lineage>
</organism>
<dbReference type="InterPro" id="IPR050549">
    <property type="entry name" value="MFS_Trehalose_Transporter"/>
</dbReference>
<evidence type="ECO:0008006" key="5">
    <source>
        <dbReference type="Google" id="ProtNLM"/>
    </source>
</evidence>
<evidence type="ECO:0000313" key="4">
    <source>
        <dbReference type="Proteomes" id="UP000708208"/>
    </source>
</evidence>
<comment type="caution">
    <text evidence="3">The sequence shown here is derived from an EMBL/GenBank/DDBJ whole genome shotgun (WGS) entry which is preliminary data.</text>
</comment>
<feature type="transmembrane region" description="Helical" evidence="2">
    <location>
        <begin position="33"/>
        <end position="55"/>
    </location>
</feature>
<reference evidence="3" key="1">
    <citation type="submission" date="2021-06" db="EMBL/GenBank/DDBJ databases">
        <authorList>
            <person name="Hodson N. C."/>
            <person name="Mongue J. A."/>
            <person name="Jaron S. K."/>
        </authorList>
    </citation>
    <scope>NUCLEOTIDE SEQUENCE</scope>
</reference>
<dbReference type="AlphaFoldDB" id="A0A8J2LVC7"/>
<accession>A0A8J2LVC7</accession>
<dbReference type="GO" id="GO:0022857">
    <property type="term" value="F:transmembrane transporter activity"/>
    <property type="evidence" value="ECO:0007669"/>
    <property type="project" value="TreeGrafter"/>
</dbReference>
<keyword evidence="2" id="KW-1133">Transmembrane helix</keyword>
<dbReference type="GO" id="GO:0016020">
    <property type="term" value="C:membrane"/>
    <property type="evidence" value="ECO:0007669"/>
    <property type="project" value="TreeGrafter"/>
</dbReference>
<feature type="region of interest" description="Disordered" evidence="1">
    <location>
        <begin position="1"/>
        <end position="24"/>
    </location>
</feature>
<protein>
    <recommendedName>
        <fullName evidence="5">Major facilitator superfamily (MFS) profile domain-containing protein</fullName>
    </recommendedName>
</protein>
<feature type="transmembrane region" description="Helical" evidence="2">
    <location>
        <begin position="75"/>
        <end position="95"/>
    </location>
</feature>
<feature type="compositionally biased region" description="Basic and acidic residues" evidence="1">
    <location>
        <begin position="1"/>
        <end position="18"/>
    </location>
</feature>
<dbReference type="PANTHER" id="PTHR48021">
    <property type="match status" value="1"/>
</dbReference>
<dbReference type="PANTHER" id="PTHR48021:SF1">
    <property type="entry name" value="GH07001P-RELATED"/>
    <property type="match status" value="1"/>
</dbReference>
<evidence type="ECO:0000256" key="1">
    <source>
        <dbReference type="SAM" id="MobiDB-lite"/>
    </source>
</evidence>
<name>A0A8J2LVC7_9HEXA</name>
<dbReference type="OrthoDB" id="4142200at2759"/>
<gene>
    <name evidence="3" type="ORF">AFUS01_LOCUS47552</name>
</gene>
<evidence type="ECO:0000313" key="3">
    <source>
        <dbReference type="EMBL" id="CAG7838601.1"/>
    </source>
</evidence>
<keyword evidence="2" id="KW-0472">Membrane</keyword>
<evidence type="ECO:0000256" key="2">
    <source>
        <dbReference type="SAM" id="Phobius"/>
    </source>
</evidence>
<sequence length="123" mass="13557">MNEQELHEAEILSRRTNSEENPPVRRGGVLQQVFAAFSISYLCISAGNFLGYTSTAIPSMRSDPEHFSNLTHHDVSWIGSLSPLGAMCGSVLATIPIGRWGARNTVAVSSFYIHSILPWRLNL</sequence>